<dbReference type="Pfam" id="PF01288">
    <property type="entry name" value="HPPK"/>
    <property type="match status" value="1"/>
</dbReference>
<comment type="catalytic activity">
    <reaction evidence="1">
        <text>6-hydroxymethyl-7,8-dihydropterin + ATP = (7,8-dihydropterin-6-yl)methyl diphosphate + AMP + H(+)</text>
        <dbReference type="Rhea" id="RHEA:11412"/>
        <dbReference type="ChEBI" id="CHEBI:15378"/>
        <dbReference type="ChEBI" id="CHEBI:30616"/>
        <dbReference type="ChEBI" id="CHEBI:44841"/>
        <dbReference type="ChEBI" id="CHEBI:72950"/>
        <dbReference type="ChEBI" id="CHEBI:456215"/>
        <dbReference type="EC" id="2.7.6.3"/>
    </reaction>
</comment>
<dbReference type="SUPFAM" id="SSF55083">
    <property type="entry name" value="6-hydroxymethyl-7,8-dihydropterin pyrophosphokinase, HPPK"/>
    <property type="match status" value="1"/>
</dbReference>
<evidence type="ECO:0000256" key="5">
    <source>
        <dbReference type="ARBA" id="ARBA00022741"/>
    </source>
</evidence>
<reference evidence="10 11" key="1">
    <citation type="submission" date="2016-05" db="EMBL/GenBank/DDBJ databases">
        <title>Draft genome sequence of a porcine commensal Rothia nasimurium.</title>
        <authorList>
            <person name="Gaiser R.A."/>
            <person name="Van Baarlen P."/>
            <person name="Wells J.M."/>
        </authorList>
    </citation>
    <scope>NUCLEOTIDE SEQUENCE [LARGE SCALE GENOMIC DNA]</scope>
    <source>
        <strain evidence="10 11">PT-32</strain>
    </source>
</reference>
<evidence type="ECO:0000313" key="10">
    <source>
        <dbReference type="EMBL" id="ORC16586.1"/>
    </source>
</evidence>
<dbReference type="InterPro" id="IPR000550">
    <property type="entry name" value="Hppk"/>
</dbReference>
<evidence type="ECO:0000256" key="7">
    <source>
        <dbReference type="ARBA" id="ARBA00022840"/>
    </source>
</evidence>
<keyword evidence="4" id="KW-0808">Transferase</keyword>
<dbReference type="PANTHER" id="PTHR43071:SF1">
    <property type="entry name" value="2-AMINO-4-HYDROXY-6-HYDROXYMETHYLDIHYDROPTERIDINE PYROPHOSPHOKINASE"/>
    <property type="match status" value="1"/>
</dbReference>
<keyword evidence="7" id="KW-0067">ATP-binding</keyword>
<dbReference type="Gene3D" id="3.30.70.560">
    <property type="entry name" value="7,8-Dihydro-6-hydroxymethylpterin-pyrophosphokinase HPPK"/>
    <property type="match status" value="1"/>
</dbReference>
<keyword evidence="6 10" id="KW-0418">Kinase</keyword>
<dbReference type="RefSeq" id="WP_083092192.1">
    <property type="nucleotide sequence ID" value="NZ_LXWF01000040.1"/>
</dbReference>
<evidence type="ECO:0000313" key="11">
    <source>
        <dbReference type="Proteomes" id="UP000192359"/>
    </source>
</evidence>
<keyword evidence="5" id="KW-0547">Nucleotide-binding</keyword>
<comment type="caution">
    <text evidence="10">The sequence shown here is derived from an EMBL/GenBank/DDBJ whole genome shotgun (WGS) entry which is preliminary data.</text>
</comment>
<dbReference type="EMBL" id="LXWF01000040">
    <property type="protein sequence ID" value="ORC16586.1"/>
    <property type="molecule type" value="Genomic_DNA"/>
</dbReference>
<feature type="domain" description="7,8-dihydro-6-hydroxymethylpterin-pyrophosphokinase" evidence="9">
    <location>
        <begin position="90"/>
        <end position="101"/>
    </location>
</feature>
<name>A0A1Y1RP02_9MICC</name>
<dbReference type="UniPathway" id="UPA00077">
    <property type="reaction ID" value="UER00155"/>
</dbReference>
<keyword evidence="11" id="KW-1185">Reference proteome</keyword>
<dbReference type="PROSITE" id="PS00794">
    <property type="entry name" value="HPPK"/>
    <property type="match status" value="1"/>
</dbReference>
<dbReference type="PANTHER" id="PTHR43071">
    <property type="entry name" value="2-AMINO-4-HYDROXY-6-HYDROXYMETHYLDIHYDROPTERIDINE PYROPHOSPHOKINASE"/>
    <property type="match status" value="1"/>
</dbReference>
<dbReference type="NCBIfam" id="TIGR01498">
    <property type="entry name" value="folK"/>
    <property type="match status" value="1"/>
</dbReference>
<evidence type="ECO:0000256" key="1">
    <source>
        <dbReference type="ARBA" id="ARBA00000198"/>
    </source>
</evidence>
<dbReference type="GO" id="GO:0046654">
    <property type="term" value="P:tetrahydrofolate biosynthetic process"/>
    <property type="evidence" value="ECO:0007669"/>
    <property type="project" value="UniProtKB-UniPathway"/>
</dbReference>
<dbReference type="InterPro" id="IPR035907">
    <property type="entry name" value="Hppk_sf"/>
</dbReference>
<dbReference type="GO" id="GO:0046656">
    <property type="term" value="P:folic acid biosynthetic process"/>
    <property type="evidence" value="ECO:0007669"/>
    <property type="project" value="UniProtKB-KW"/>
</dbReference>
<comment type="pathway">
    <text evidence="2">Cofactor biosynthesis; tetrahydrofolate biosynthesis; 2-amino-4-hydroxy-6-hydroxymethyl-7,8-dihydropteridine diphosphate from 7,8-dihydroneopterin triphosphate: step 4/4.</text>
</comment>
<evidence type="ECO:0000256" key="3">
    <source>
        <dbReference type="ARBA" id="ARBA00013253"/>
    </source>
</evidence>
<evidence type="ECO:0000256" key="4">
    <source>
        <dbReference type="ARBA" id="ARBA00022679"/>
    </source>
</evidence>
<proteinExistence type="predicted"/>
<dbReference type="Proteomes" id="UP000192359">
    <property type="component" value="Unassembled WGS sequence"/>
</dbReference>
<evidence type="ECO:0000256" key="6">
    <source>
        <dbReference type="ARBA" id="ARBA00022777"/>
    </source>
</evidence>
<evidence type="ECO:0000259" key="9">
    <source>
        <dbReference type="PROSITE" id="PS00794"/>
    </source>
</evidence>
<accession>A0A1Y1RP02</accession>
<dbReference type="OrthoDB" id="9808041at2"/>
<sequence length="168" mass="18433">MPVKAILALGSNLGNSQDTLIKAIGDICSHEKIEVTKISPIAITAPVGGPANQPDYANMVVEIETSLRPFMLLEYTQQIEHKHHRTRDVRWGPRTLDIDIIDIASLEMDDPDLTLPHPRAAERAFVLEPWARMDPSALLLGSSVRQLADDAADAEGIREFHPAPVVCA</sequence>
<dbReference type="GO" id="GO:0005524">
    <property type="term" value="F:ATP binding"/>
    <property type="evidence" value="ECO:0007669"/>
    <property type="project" value="UniProtKB-KW"/>
</dbReference>
<protein>
    <recommendedName>
        <fullName evidence="3">2-amino-4-hydroxy-6-hydroxymethyldihydropteridine diphosphokinase</fullName>
        <ecNumber evidence="3">2.7.6.3</ecNumber>
    </recommendedName>
</protein>
<dbReference type="GO" id="GO:0016301">
    <property type="term" value="F:kinase activity"/>
    <property type="evidence" value="ECO:0007669"/>
    <property type="project" value="UniProtKB-KW"/>
</dbReference>
<evidence type="ECO:0000256" key="8">
    <source>
        <dbReference type="ARBA" id="ARBA00022909"/>
    </source>
</evidence>
<dbReference type="EC" id="2.7.6.3" evidence="3"/>
<organism evidence="10 11">
    <name type="scientific">Rothia nasimurium</name>
    <dbReference type="NCBI Taxonomy" id="85336"/>
    <lineage>
        <taxon>Bacteria</taxon>
        <taxon>Bacillati</taxon>
        <taxon>Actinomycetota</taxon>
        <taxon>Actinomycetes</taxon>
        <taxon>Micrococcales</taxon>
        <taxon>Micrococcaceae</taxon>
        <taxon>Rothia</taxon>
    </lineage>
</organism>
<evidence type="ECO:0000256" key="2">
    <source>
        <dbReference type="ARBA" id="ARBA00005051"/>
    </source>
</evidence>
<dbReference type="GO" id="GO:0003848">
    <property type="term" value="F:2-amino-4-hydroxy-6-hydroxymethyldihydropteridine diphosphokinase activity"/>
    <property type="evidence" value="ECO:0007669"/>
    <property type="project" value="UniProtKB-EC"/>
</dbReference>
<dbReference type="CDD" id="cd00483">
    <property type="entry name" value="HPPK"/>
    <property type="match status" value="1"/>
</dbReference>
<dbReference type="AlphaFoldDB" id="A0A1Y1RP02"/>
<keyword evidence="8" id="KW-0289">Folate biosynthesis</keyword>
<gene>
    <name evidence="10" type="ORF">A7979_04605</name>
</gene>